<organism evidence="1 3">
    <name type="scientific">Aneurinibacillus migulanus</name>
    <name type="common">Bacillus migulanus</name>
    <dbReference type="NCBI Taxonomy" id="47500"/>
    <lineage>
        <taxon>Bacteria</taxon>
        <taxon>Bacillati</taxon>
        <taxon>Bacillota</taxon>
        <taxon>Bacilli</taxon>
        <taxon>Bacillales</taxon>
        <taxon>Paenibacillaceae</taxon>
        <taxon>Aneurinibacillus group</taxon>
        <taxon>Aneurinibacillus</taxon>
    </lineage>
</organism>
<evidence type="ECO:0000313" key="1">
    <source>
        <dbReference type="EMBL" id="KON96209.1"/>
    </source>
</evidence>
<evidence type="ECO:0000313" key="4">
    <source>
        <dbReference type="Proteomes" id="UP000182836"/>
    </source>
</evidence>
<dbReference type="EMBL" id="FNED01000007">
    <property type="protein sequence ID" value="SDI75498.1"/>
    <property type="molecule type" value="Genomic_DNA"/>
</dbReference>
<evidence type="ECO:0000313" key="3">
    <source>
        <dbReference type="Proteomes" id="UP000037269"/>
    </source>
</evidence>
<dbReference type="EMBL" id="LGUG01000004">
    <property type="protein sequence ID" value="KON96209.1"/>
    <property type="molecule type" value="Genomic_DNA"/>
</dbReference>
<dbReference type="OrthoDB" id="2382111at2"/>
<reference evidence="2 4" key="2">
    <citation type="submission" date="2016-10" db="EMBL/GenBank/DDBJ databases">
        <authorList>
            <person name="de Groot N.N."/>
        </authorList>
    </citation>
    <scope>NUCLEOTIDE SEQUENCE [LARGE SCALE GENOMIC DNA]</scope>
    <source>
        <strain evidence="2 4">DSM 2895</strain>
    </source>
</reference>
<accession>A0A0D1VVA8</accession>
<proteinExistence type="predicted"/>
<sequence>MEKMWEAFEHMQGNWSRMQHSDDQEEAEEDANRFEESFYAFIEAFRIWFNTLKPRPATLDEALVLPEVEKITEELPVPLYLNFETELEYIIEDKTRIEDEKYD</sequence>
<gene>
    <name evidence="1" type="ORF">AF333_12675</name>
    <name evidence="2" type="ORF">SAMN04487909_107110</name>
</gene>
<dbReference type="GeneID" id="42306027"/>
<name>A0A0D1VVA8_ANEMI</name>
<dbReference type="PATRIC" id="fig|47500.12.peg.6803"/>
<keyword evidence="3" id="KW-1185">Reference proteome</keyword>
<protein>
    <submittedName>
        <fullName evidence="1">Uncharacterized protein</fullName>
    </submittedName>
</protein>
<dbReference type="AlphaFoldDB" id="A0A0D1VVA8"/>
<reference evidence="1 3" key="1">
    <citation type="submission" date="2015-07" db="EMBL/GenBank/DDBJ databases">
        <title>Fjat-14205 dsm 2895.</title>
        <authorList>
            <person name="Liu B."/>
            <person name="Wang J."/>
            <person name="Zhu Y."/>
            <person name="Liu G."/>
            <person name="Chen Q."/>
            <person name="Chen Z."/>
            <person name="Lan J."/>
            <person name="Che J."/>
            <person name="Ge C."/>
            <person name="Shi H."/>
            <person name="Pan Z."/>
            <person name="Liu X."/>
        </authorList>
    </citation>
    <scope>NUCLEOTIDE SEQUENCE [LARGE SCALE GENOMIC DNA]</scope>
    <source>
        <strain evidence="1 3">DSM 2895</strain>
    </source>
</reference>
<dbReference type="RefSeq" id="WP_043068935.1">
    <property type="nucleotide sequence ID" value="NZ_BJOA01000056.1"/>
</dbReference>
<evidence type="ECO:0000313" key="2">
    <source>
        <dbReference type="EMBL" id="SDI75498.1"/>
    </source>
</evidence>
<dbReference type="Proteomes" id="UP000182836">
    <property type="component" value="Unassembled WGS sequence"/>
</dbReference>
<dbReference type="Proteomes" id="UP000037269">
    <property type="component" value="Unassembled WGS sequence"/>
</dbReference>